<organism evidence="3 4">
    <name type="scientific">Oryza sativa subsp. indica</name>
    <name type="common">Rice</name>
    <dbReference type="NCBI Taxonomy" id="39946"/>
    <lineage>
        <taxon>Eukaryota</taxon>
        <taxon>Viridiplantae</taxon>
        <taxon>Streptophyta</taxon>
        <taxon>Embryophyta</taxon>
        <taxon>Tracheophyta</taxon>
        <taxon>Spermatophyta</taxon>
        <taxon>Magnoliopsida</taxon>
        <taxon>Liliopsida</taxon>
        <taxon>Poales</taxon>
        <taxon>Poaceae</taxon>
        <taxon>BOP clade</taxon>
        <taxon>Oryzoideae</taxon>
        <taxon>Oryzeae</taxon>
        <taxon>Oryzinae</taxon>
        <taxon>Oryza</taxon>
        <taxon>Oryza sativa</taxon>
    </lineage>
</organism>
<dbReference type="AlphaFoldDB" id="B8BPJ4"/>
<evidence type="ECO:0000256" key="1">
    <source>
        <dbReference type="SAM" id="MobiDB-lite"/>
    </source>
</evidence>
<dbReference type="STRING" id="39946.B8BPJ4"/>
<feature type="compositionally biased region" description="Acidic residues" evidence="1">
    <location>
        <begin position="75"/>
        <end position="89"/>
    </location>
</feature>
<accession>B8BPJ4</accession>
<dbReference type="Pfam" id="PF12937">
    <property type="entry name" value="F-box-like"/>
    <property type="match status" value="1"/>
</dbReference>
<dbReference type="Proteomes" id="UP000007015">
    <property type="component" value="Chromosome 12"/>
</dbReference>
<dbReference type="Gene3D" id="1.20.1280.50">
    <property type="match status" value="1"/>
</dbReference>
<reference evidence="3 4" key="1">
    <citation type="journal article" date="2005" name="PLoS Biol.">
        <title>The genomes of Oryza sativa: a history of duplications.</title>
        <authorList>
            <person name="Yu J."/>
            <person name="Wang J."/>
            <person name="Lin W."/>
            <person name="Li S."/>
            <person name="Li H."/>
            <person name="Zhou J."/>
            <person name="Ni P."/>
            <person name="Dong W."/>
            <person name="Hu S."/>
            <person name="Zeng C."/>
            <person name="Zhang J."/>
            <person name="Zhang Y."/>
            <person name="Li R."/>
            <person name="Xu Z."/>
            <person name="Li S."/>
            <person name="Li X."/>
            <person name="Zheng H."/>
            <person name="Cong L."/>
            <person name="Lin L."/>
            <person name="Yin J."/>
            <person name="Geng J."/>
            <person name="Li G."/>
            <person name="Shi J."/>
            <person name="Liu J."/>
            <person name="Lv H."/>
            <person name="Li J."/>
            <person name="Wang J."/>
            <person name="Deng Y."/>
            <person name="Ran L."/>
            <person name="Shi X."/>
            <person name="Wang X."/>
            <person name="Wu Q."/>
            <person name="Li C."/>
            <person name="Ren X."/>
            <person name="Wang J."/>
            <person name="Wang X."/>
            <person name="Li D."/>
            <person name="Liu D."/>
            <person name="Zhang X."/>
            <person name="Ji Z."/>
            <person name="Zhao W."/>
            <person name="Sun Y."/>
            <person name="Zhang Z."/>
            <person name="Bao J."/>
            <person name="Han Y."/>
            <person name="Dong L."/>
            <person name="Ji J."/>
            <person name="Chen P."/>
            <person name="Wu S."/>
            <person name="Liu J."/>
            <person name="Xiao Y."/>
            <person name="Bu D."/>
            <person name="Tan J."/>
            <person name="Yang L."/>
            <person name="Ye C."/>
            <person name="Zhang J."/>
            <person name="Xu J."/>
            <person name="Zhou Y."/>
            <person name="Yu Y."/>
            <person name="Zhang B."/>
            <person name="Zhuang S."/>
            <person name="Wei H."/>
            <person name="Liu B."/>
            <person name="Lei M."/>
            <person name="Yu H."/>
            <person name="Li Y."/>
            <person name="Xu H."/>
            <person name="Wei S."/>
            <person name="He X."/>
            <person name="Fang L."/>
            <person name="Zhang Z."/>
            <person name="Zhang Y."/>
            <person name="Huang X."/>
            <person name="Su Z."/>
            <person name="Tong W."/>
            <person name="Li J."/>
            <person name="Tong Z."/>
            <person name="Li S."/>
            <person name="Ye J."/>
            <person name="Wang L."/>
            <person name="Fang L."/>
            <person name="Lei T."/>
            <person name="Chen C."/>
            <person name="Chen H."/>
            <person name="Xu Z."/>
            <person name="Li H."/>
            <person name="Huang H."/>
            <person name="Zhang F."/>
            <person name="Xu H."/>
            <person name="Li N."/>
            <person name="Zhao C."/>
            <person name="Li S."/>
            <person name="Dong L."/>
            <person name="Huang Y."/>
            <person name="Li L."/>
            <person name="Xi Y."/>
            <person name="Qi Q."/>
            <person name="Li W."/>
            <person name="Zhang B."/>
            <person name="Hu W."/>
            <person name="Zhang Y."/>
            <person name="Tian X."/>
            <person name="Jiao Y."/>
            <person name="Liang X."/>
            <person name="Jin J."/>
            <person name="Gao L."/>
            <person name="Zheng W."/>
            <person name="Hao B."/>
            <person name="Liu S."/>
            <person name="Wang W."/>
            <person name="Yuan L."/>
            <person name="Cao M."/>
            <person name="McDermott J."/>
            <person name="Samudrala R."/>
            <person name="Wang J."/>
            <person name="Wong G.K."/>
            <person name="Yang H."/>
        </authorList>
    </citation>
    <scope>NUCLEOTIDE SEQUENCE [LARGE SCALE GENOMIC DNA]</scope>
    <source>
        <strain evidence="4">cv. 93-11</strain>
    </source>
</reference>
<name>B8BPJ4_ORYSI</name>
<dbReference type="OMA" id="MARAGEC"/>
<evidence type="ECO:0000313" key="3">
    <source>
        <dbReference type="EMBL" id="EEC69242.1"/>
    </source>
</evidence>
<feature type="region of interest" description="Disordered" evidence="1">
    <location>
        <begin position="69"/>
        <end position="130"/>
    </location>
</feature>
<dbReference type="Gramene" id="BGIOSGA036228-TA">
    <property type="protein sequence ID" value="BGIOSGA036228-PA"/>
    <property type="gene ID" value="BGIOSGA036228"/>
</dbReference>
<dbReference type="SUPFAM" id="SSF81383">
    <property type="entry name" value="F-box domain"/>
    <property type="match status" value="1"/>
</dbReference>
<gene>
    <name evidence="3" type="ORF">OsI_38261</name>
</gene>
<dbReference type="HOGENOM" id="CLU_044915_7_0_1"/>
<dbReference type="InterPro" id="IPR001810">
    <property type="entry name" value="F-box_dom"/>
</dbReference>
<evidence type="ECO:0000313" key="4">
    <source>
        <dbReference type="Proteomes" id="UP000007015"/>
    </source>
</evidence>
<dbReference type="InterPro" id="IPR032675">
    <property type="entry name" value="LRR_dom_sf"/>
</dbReference>
<proteinExistence type="predicted"/>
<dbReference type="InterPro" id="IPR036047">
    <property type="entry name" value="F-box-like_dom_sf"/>
</dbReference>
<protein>
    <recommendedName>
        <fullName evidence="2">F-box domain-containing protein</fullName>
    </recommendedName>
</protein>
<keyword evidence="4" id="KW-1185">Reference proteome</keyword>
<dbReference type="FunFam" id="1.20.1280.50:FF:000037">
    <property type="entry name" value="F-box protein SKIP19"/>
    <property type="match status" value="1"/>
</dbReference>
<feature type="domain" description="F-box" evidence="2">
    <location>
        <begin position="15"/>
        <end position="62"/>
    </location>
</feature>
<dbReference type="PANTHER" id="PTHR38926">
    <property type="entry name" value="F-BOX DOMAIN CONTAINING PROTEIN, EXPRESSED"/>
    <property type="match status" value="1"/>
</dbReference>
<dbReference type="PANTHER" id="PTHR38926:SF69">
    <property type="entry name" value="F-BOX DOMAIN-CONTAINING PROTEIN"/>
    <property type="match status" value="1"/>
</dbReference>
<dbReference type="Gene3D" id="3.80.10.10">
    <property type="entry name" value="Ribonuclease Inhibitor"/>
    <property type="match status" value="1"/>
</dbReference>
<sequence length="398" mass="44285">MAAASPPPAASSKDWAALPSDLLWSVFAAAGQEEILRGAGLACSAWRRAARDEPALWRRIDLHSDVAAHAADSSFSDDDDDDDDDDAGDPDGYSVPVDDGSSDALVEESDSDDAENNGDDAASVQSNRSSDDFFGFSDAFVEESDDDDDDVPRKESADYKYEPKGWKEMARAAVDRSAGECVAFWGRADDKLLLYLSDRHTYMSRFINKYMNGSIFEKPPCEYTLRRVMPSAHQCDTKVPHAPMLKELELVLKCSFYYVARPSYDFAHLLQSAMKSCIHLKSFAIRCADKSLASTYYHDDESQEAFTVPKKHGLRSLTLFGDTFTKPIILSVLNCCPKLRSLDVTNVAYLRLDEEEELRNKCLKIKDFRLFSPPPKVVSSSESDDDCIGGCCCCDSWY</sequence>
<evidence type="ECO:0000259" key="2">
    <source>
        <dbReference type="Pfam" id="PF12937"/>
    </source>
</evidence>
<dbReference type="EMBL" id="CM000137">
    <property type="protein sequence ID" value="EEC69242.1"/>
    <property type="molecule type" value="Genomic_DNA"/>
</dbReference>
<feature type="compositionally biased region" description="Acidic residues" evidence="1">
    <location>
        <begin position="105"/>
        <end position="118"/>
    </location>
</feature>